<keyword evidence="4 12" id="KW-0328">Glycosyltransferase</keyword>
<evidence type="ECO:0000256" key="2">
    <source>
        <dbReference type="ARBA" id="ARBA00004922"/>
    </source>
</evidence>
<dbReference type="OrthoDB" id="427096at2759"/>
<reference evidence="15" key="2">
    <citation type="submission" date="2022-10" db="EMBL/GenBank/DDBJ databases">
        <authorList>
            <consortium name="ENA_rothamsted_submissions"/>
            <consortium name="culmorum"/>
            <person name="King R."/>
        </authorList>
    </citation>
    <scope>NUCLEOTIDE SEQUENCE</scope>
</reference>
<keyword evidence="16" id="KW-1185">Reference proteome</keyword>
<keyword evidence="10" id="KW-0472">Membrane</keyword>
<dbReference type="InterPro" id="IPR055270">
    <property type="entry name" value="Glyco_tran_10_C"/>
</dbReference>
<dbReference type="SUPFAM" id="SSF53756">
    <property type="entry name" value="UDP-Glycosyltransferase/glycogen phosphorylase"/>
    <property type="match status" value="1"/>
</dbReference>
<evidence type="ECO:0000256" key="6">
    <source>
        <dbReference type="ARBA" id="ARBA00022692"/>
    </source>
</evidence>
<sequence length="354" mass="41938">MKTNTVNPKNESLRYILFWTKFFETENWGMGKKVLGEEFLKSLQCSVTNCIFSHDRGLLSSPADYDALIFHVGEPFDIYDLPATRSENQIYAMLNQERPIYTWHNFEHDKGFFNMTVTYRQDSDVYFGYSKMVEISSNLIVSPSKQHVWREPETVNDPQILNLIASKSKMAAWFVSRCGAFSNRDNLVKQLQQYIDVDVYGKCGLLKCPRDNQNQCLEMLNTTYKFYLALENSICVDYITEKTFLNMQNFIIPIVYNGVTDMHDFLPPHSFININDYKSIEELANYLKFLDENPQEYANYFWWKKYYKIYGSSGYCDLCMKLKEWDLMQKKQQHLDIAHWWNHKTCRDTSKDFL</sequence>
<dbReference type="InterPro" id="IPR031481">
    <property type="entry name" value="Glyco_tran_10_N"/>
</dbReference>
<dbReference type="PANTHER" id="PTHR48438:SF1">
    <property type="entry name" value="ALPHA-(1,3)-FUCOSYLTRANSFERASE C-RELATED"/>
    <property type="match status" value="1"/>
</dbReference>
<comment type="similarity">
    <text evidence="3 12">Belongs to the glycosyltransferase 10 family.</text>
</comment>
<comment type="pathway">
    <text evidence="2">Protein modification; protein glycosylation.</text>
</comment>
<dbReference type="GO" id="GO:0008417">
    <property type="term" value="F:fucosyltransferase activity"/>
    <property type="evidence" value="ECO:0007669"/>
    <property type="project" value="InterPro"/>
</dbReference>
<keyword evidence="11" id="KW-0325">Glycoprotein</keyword>
<dbReference type="PANTHER" id="PTHR48438">
    <property type="entry name" value="ALPHA-(1,3)-FUCOSYLTRANSFERASE C-RELATED"/>
    <property type="match status" value="1"/>
</dbReference>
<dbReference type="GO" id="GO:0032580">
    <property type="term" value="C:Golgi cisterna membrane"/>
    <property type="evidence" value="ECO:0007669"/>
    <property type="project" value="UniProtKB-SubCell"/>
</dbReference>
<evidence type="ECO:0000256" key="3">
    <source>
        <dbReference type="ARBA" id="ARBA00008919"/>
    </source>
</evidence>
<dbReference type="InterPro" id="IPR001503">
    <property type="entry name" value="Glyco_trans_10"/>
</dbReference>
<dbReference type="Pfam" id="PF00852">
    <property type="entry name" value="Glyco_transf_10"/>
    <property type="match status" value="1"/>
</dbReference>
<evidence type="ECO:0000259" key="13">
    <source>
        <dbReference type="Pfam" id="PF00852"/>
    </source>
</evidence>
<feature type="domain" description="Fucosyltransferase C-terminal" evidence="13">
    <location>
        <begin position="165"/>
        <end position="334"/>
    </location>
</feature>
<dbReference type="FunFam" id="3.40.50.11660:FF:000004">
    <property type="entry name" value="Glycoprotein 3-alpha-L-fucosyltransferase A"/>
    <property type="match status" value="1"/>
</dbReference>
<proteinExistence type="inferred from homology"/>
<dbReference type="EMBL" id="OU895880">
    <property type="protein sequence ID" value="CAG9810435.1"/>
    <property type="molecule type" value="Genomic_DNA"/>
</dbReference>
<keyword evidence="7" id="KW-0735">Signal-anchor</keyword>
<dbReference type="InterPro" id="IPR038577">
    <property type="entry name" value="GT10-like_C_sf"/>
</dbReference>
<evidence type="ECO:0000256" key="1">
    <source>
        <dbReference type="ARBA" id="ARBA00004447"/>
    </source>
</evidence>
<evidence type="ECO:0000256" key="12">
    <source>
        <dbReference type="RuleBase" id="RU003832"/>
    </source>
</evidence>
<evidence type="ECO:0000256" key="11">
    <source>
        <dbReference type="ARBA" id="ARBA00023180"/>
    </source>
</evidence>
<dbReference type="Proteomes" id="UP001153620">
    <property type="component" value="Chromosome 4"/>
</dbReference>
<dbReference type="EC" id="2.4.1.-" evidence="12"/>
<keyword evidence="8" id="KW-1133">Transmembrane helix</keyword>
<keyword evidence="5 12" id="KW-0808">Transferase</keyword>
<keyword evidence="9 12" id="KW-0333">Golgi apparatus</keyword>
<dbReference type="Pfam" id="PF17039">
    <property type="entry name" value="Glyco_tran_10_N"/>
    <property type="match status" value="1"/>
</dbReference>
<evidence type="ECO:0000256" key="7">
    <source>
        <dbReference type="ARBA" id="ARBA00022968"/>
    </source>
</evidence>
<dbReference type="Gene3D" id="3.40.50.11660">
    <property type="entry name" value="Glycosyl transferase family 10, C-terminal domain"/>
    <property type="match status" value="1"/>
</dbReference>
<reference evidence="15" key="1">
    <citation type="submission" date="2022-01" db="EMBL/GenBank/DDBJ databases">
        <authorList>
            <person name="King R."/>
        </authorList>
    </citation>
    <scope>NUCLEOTIDE SEQUENCE</scope>
</reference>
<evidence type="ECO:0000256" key="8">
    <source>
        <dbReference type="ARBA" id="ARBA00022989"/>
    </source>
</evidence>
<evidence type="ECO:0000313" key="15">
    <source>
        <dbReference type="EMBL" id="CAG9810435.1"/>
    </source>
</evidence>
<evidence type="ECO:0000313" key="16">
    <source>
        <dbReference type="Proteomes" id="UP001153620"/>
    </source>
</evidence>
<feature type="domain" description="Fucosyltransferase N-terminal" evidence="14">
    <location>
        <begin position="14"/>
        <end position="129"/>
    </location>
</feature>
<comment type="subcellular location">
    <subcellularLocation>
        <location evidence="1 12">Golgi apparatus</location>
        <location evidence="1 12">Golgi stack membrane</location>
        <topology evidence="1 12">Single-pass type II membrane protein</topology>
    </subcellularLocation>
</comment>
<protein>
    <recommendedName>
        <fullName evidence="12">Fucosyltransferase</fullName>
        <ecNumber evidence="12">2.4.1.-</ecNumber>
    </recommendedName>
</protein>
<organism evidence="15 16">
    <name type="scientific">Chironomus riparius</name>
    <dbReference type="NCBI Taxonomy" id="315576"/>
    <lineage>
        <taxon>Eukaryota</taxon>
        <taxon>Metazoa</taxon>
        <taxon>Ecdysozoa</taxon>
        <taxon>Arthropoda</taxon>
        <taxon>Hexapoda</taxon>
        <taxon>Insecta</taxon>
        <taxon>Pterygota</taxon>
        <taxon>Neoptera</taxon>
        <taxon>Endopterygota</taxon>
        <taxon>Diptera</taxon>
        <taxon>Nematocera</taxon>
        <taxon>Chironomoidea</taxon>
        <taxon>Chironomidae</taxon>
        <taxon>Chironominae</taxon>
        <taxon>Chironomus</taxon>
    </lineage>
</organism>
<accession>A0A9N9WZX8</accession>
<keyword evidence="6 12" id="KW-0812">Transmembrane</keyword>
<name>A0A9N9WZX8_9DIPT</name>
<evidence type="ECO:0000256" key="5">
    <source>
        <dbReference type="ARBA" id="ARBA00022679"/>
    </source>
</evidence>
<dbReference type="AlphaFoldDB" id="A0A9N9WZX8"/>
<gene>
    <name evidence="15" type="ORF">CHIRRI_LOCUS13248</name>
</gene>
<evidence type="ECO:0000256" key="4">
    <source>
        <dbReference type="ARBA" id="ARBA00022676"/>
    </source>
</evidence>
<evidence type="ECO:0000256" key="9">
    <source>
        <dbReference type="ARBA" id="ARBA00023034"/>
    </source>
</evidence>
<evidence type="ECO:0000259" key="14">
    <source>
        <dbReference type="Pfam" id="PF17039"/>
    </source>
</evidence>
<evidence type="ECO:0000256" key="10">
    <source>
        <dbReference type="ARBA" id="ARBA00023136"/>
    </source>
</evidence>